<comment type="caution">
    <text evidence="2">The sequence shown here is derived from an EMBL/GenBank/DDBJ whole genome shotgun (WGS) entry which is preliminary data.</text>
</comment>
<dbReference type="RefSeq" id="WP_377547915.1">
    <property type="nucleotide sequence ID" value="NZ_JBHSBN010000013.1"/>
</dbReference>
<dbReference type="EMBL" id="JBHSBN010000013">
    <property type="protein sequence ID" value="MFC4108118.1"/>
    <property type="molecule type" value="Genomic_DNA"/>
</dbReference>
<gene>
    <name evidence="2" type="ORF">ACFOX0_19575</name>
</gene>
<keyword evidence="3" id="KW-1185">Reference proteome</keyword>
<proteinExistence type="predicted"/>
<name>A0ABV8KQ41_9ACTN</name>
<evidence type="ECO:0000313" key="2">
    <source>
        <dbReference type="EMBL" id="MFC4108118.1"/>
    </source>
</evidence>
<dbReference type="Proteomes" id="UP001595868">
    <property type="component" value="Unassembled WGS sequence"/>
</dbReference>
<feature type="compositionally biased region" description="Low complexity" evidence="1">
    <location>
        <begin position="53"/>
        <end position="78"/>
    </location>
</feature>
<reference evidence="3" key="1">
    <citation type="journal article" date="2019" name="Int. J. Syst. Evol. Microbiol.">
        <title>The Global Catalogue of Microorganisms (GCM) 10K type strain sequencing project: providing services to taxonomists for standard genome sequencing and annotation.</title>
        <authorList>
            <consortium name="The Broad Institute Genomics Platform"/>
            <consortium name="The Broad Institute Genome Sequencing Center for Infectious Disease"/>
            <person name="Wu L."/>
            <person name="Ma J."/>
        </authorList>
    </citation>
    <scope>NUCLEOTIDE SEQUENCE [LARGE SCALE GENOMIC DNA]</scope>
    <source>
        <strain evidence="3">2902at01</strain>
    </source>
</reference>
<protein>
    <submittedName>
        <fullName evidence="2">Septum formation initiator</fullName>
    </submittedName>
</protein>
<evidence type="ECO:0000256" key="1">
    <source>
        <dbReference type="SAM" id="MobiDB-lite"/>
    </source>
</evidence>
<accession>A0ABV8KQ41</accession>
<sequence length="157" mass="15893">MHRRTVLVVVGWFVAAAAATGAGLAAVRVIGDGITAGPGAEVVDADRVARDLAAATPTGPTPTATAPTTPTATAAPTPSAVGRRAVAATPGGTVIAECVGPTVRLVTVAPAQGFGVRRQDAEPDDHARVEFAGDGGRIEVDVRCRTGRPDITWDRHD</sequence>
<organism evidence="2 3">
    <name type="scientific">Micromonospora zhanjiangensis</name>
    <dbReference type="NCBI Taxonomy" id="1522057"/>
    <lineage>
        <taxon>Bacteria</taxon>
        <taxon>Bacillati</taxon>
        <taxon>Actinomycetota</taxon>
        <taxon>Actinomycetes</taxon>
        <taxon>Micromonosporales</taxon>
        <taxon>Micromonosporaceae</taxon>
        <taxon>Micromonospora</taxon>
    </lineage>
</organism>
<feature type="region of interest" description="Disordered" evidence="1">
    <location>
        <begin position="53"/>
        <end position="82"/>
    </location>
</feature>
<evidence type="ECO:0000313" key="3">
    <source>
        <dbReference type="Proteomes" id="UP001595868"/>
    </source>
</evidence>